<feature type="signal peptide" evidence="1">
    <location>
        <begin position="1"/>
        <end position="17"/>
    </location>
</feature>
<dbReference type="PANTHER" id="PTHR37449">
    <property type="match status" value="1"/>
</dbReference>
<accession>A0A5B7DGW8</accession>
<protein>
    <recommendedName>
        <fullName evidence="4">Secreted protein</fullName>
    </recommendedName>
</protein>
<gene>
    <name evidence="2" type="ORF">E2C01_013541</name>
</gene>
<keyword evidence="1" id="KW-0732">Signal</keyword>
<feature type="chain" id="PRO_5022867029" description="Secreted protein" evidence="1">
    <location>
        <begin position="18"/>
        <end position="95"/>
    </location>
</feature>
<dbReference type="Proteomes" id="UP000324222">
    <property type="component" value="Unassembled WGS sequence"/>
</dbReference>
<evidence type="ECO:0000256" key="1">
    <source>
        <dbReference type="SAM" id="SignalP"/>
    </source>
</evidence>
<name>A0A5B7DGW8_PORTR</name>
<organism evidence="2 3">
    <name type="scientific">Portunus trituberculatus</name>
    <name type="common">Swimming crab</name>
    <name type="synonym">Neptunus trituberculatus</name>
    <dbReference type="NCBI Taxonomy" id="210409"/>
    <lineage>
        <taxon>Eukaryota</taxon>
        <taxon>Metazoa</taxon>
        <taxon>Ecdysozoa</taxon>
        <taxon>Arthropoda</taxon>
        <taxon>Crustacea</taxon>
        <taxon>Multicrustacea</taxon>
        <taxon>Malacostraca</taxon>
        <taxon>Eumalacostraca</taxon>
        <taxon>Eucarida</taxon>
        <taxon>Decapoda</taxon>
        <taxon>Pleocyemata</taxon>
        <taxon>Brachyura</taxon>
        <taxon>Eubrachyura</taxon>
        <taxon>Portunoidea</taxon>
        <taxon>Portunidae</taxon>
        <taxon>Portuninae</taxon>
        <taxon>Portunus</taxon>
    </lineage>
</organism>
<dbReference type="EMBL" id="VSRR010000887">
    <property type="protein sequence ID" value="MPC20588.1"/>
    <property type="molecule type" value="Genomic_DNA"/>
</dbReference>
<reference evidence="2 3" key="1">
    <citation type="submission" date="2019-05" db="EMBL/GenBank/DDBJ databases">
        <title>Another draft genome of Portunus trituberculatus and its Hox gene families provides insights of decapod evolution.</title>
        <authorList>
            <person name="Jeong J.-H."/>
            <person name="Song I."/>
            <person name="Kim S."/>
            <person name="Choi T."/>
            <person name="Kim D."/>
            <person name="Ryu S."/>
            <person name="Kim W."/>
        </authorList>
    </citation>
    <scope>NUCLEOTIDE SEQUENCE [LARGE SCALE GENOMIC DNA]</scope>
    <source>
        <tissue evidence="2">Muscle</tissue>
    </source>
</reference>
<evidence type="ECO:0000313" key="2">
    <source>
        <dbReference type="EMBL" id="MPC20588.1"/>
    </source>
</evidence>
<evidence type="ECO:0008006" key="4">
    <source>
        <dbReference type="Google" id="ProtNLM"/>
    </source>
</evidence>
<sequence length="95" mass="10534">MNCIGLIPLTLIFFVASKPSNWFNNSSIVRCTSESPPQPDSIREDPMESISSMKIMEGACSRAMTKSSLTILEPSPMNFCTNSEPDTLMKVQSVW</sequence>
<proteinExistence type="predicted"/>
<dbReference type="PANTHER" id="PTHR37449:SF1">
    <property type="entry name" value="OS02G0159950 PROTEIN"/>
    <property type="match status" value="1"/>
</dbReference>
<dbReference type="AlphaFoldDB" id="A0A5B7DGW8"/>
<evidence type="ECO:0000313" key="3">
    <source>
        <dbReference type="Proteomes" id="UP000324222"/>
    </source>
</evidence>
<comment type="caution">
    <text evidence="2">The sequence shown here is derived from an EMBL/GenBank/DDBJ whole genome shotgun (WGS) entry which is preliminary data.</text>
</comment>
<keyword evidence="3" id="KW-1185">Reference proteome</keyword>